<accession>A0A498JC85</accession>
<evidence type="ECO:0000313" key="1">
    <source>
        <dbReference type="EMBL" id="RXH91714.1"/>
    </source>
</evidence>
<keyword evidence="2" id="KW-1185">Reference proteome</keyword>
<comment type="caution">
    <text evidence="1">The sequence shown here is derived from an EMBL/GenBank/DDBJ whole genome shotgun (WGS) entry which is preliminary data.</text>
</comment>
<dbReference type="AlphaFoldDB" id="A0A498JC85"/>
<reference evidence="1 2" key="1">
    <citation type="submission" date="2018-10" db="EMBL/GenBank/DDBJ databases">
        <title>A high-quality apple genome assembly.</title>
        <authorList>
            <person name="Hu J."/>
        </authorList>
    </citation>
    <scope>NUCLEOTIDE SEQUENCE [LARGE SCALE GENOMIC DNA]</scope>
    <source>
        <strain evidence="2">cv. HFTH1</strain>
        <tissue evidence="1">Young leaf</tissue>
    </source>
</reference>
<organism evidence="1 2">
    <name type="scientific">Malus domestica</name>
    <name type="common">Apple</name>
    <name type="synonym">Pyrus malus</name>
    <dbReference type="NCBI Taxonomy" id="3750"/>
    <lineage>
        <taxon>Eukaryota</taxon>
        <taxon>Viridiplantae</taxon>
        <taxon>Streptophyta</taxon>
        <taxon>Embryophyta</taxon>
        <taxon>Tracheophyta</taxon>
        <taxon>Spermatophyta</taxon>
        <taxon>Magnoliopsida</taxon>
        <taxon>eudicotyledons</taxon>
        <taxon>Gunneridae</taxon>
        <taxon>Pentapetalae</taxon>
        <taxon>rosids</taxon>
        <taxon>fabids</taxon>
        <taxon>Rosales</taxon>
        <taxon>Rosaceae</taxon>
        <taxon>Amygdaloideae</taxon>
        <taxon>Maleae</taxon>
        <taxon>Malus</taxon>
    </lineage>
</organism>
<evidence type="ECO:0000313" key="2">
    <source>
        <dbReference type="Proteomes" id="UP000290289"/>
    </source>
</evidence>
<dbReference type="Proteomes" id="UP000290289">
    <property type="component" value="Chromosome 8"/>
</dbReference>
<sequence>MFCKTLESRVSNREAKSNEFKKSQEEFKISQAKFRTEFKTTTDLILLQLKLLAEKLDVESSAATPTHQSFIKSTSPLSLEKSNEIVLKLQSFHKEKKDELPSTQPILENKVGFQLIVSVGSGIDLEVFEDAIDVLEHNMEKDEEIAGAFMIGDKDPLSVDDYLVLSEIEAEKGRNKSV</sequence>
<dbReference type="EMBL" id="RDQH01000334">
    <property type="protein sequence ID" value="RXH91714.1"/>
    <property type="molecule type" value="Genomic_DNA"/>
</dbReference>
<protein>
    <submittedName>
        <fullName evidence="1">Uncharacterized protein</fullName>
    </submittedName>
</protein>
<proteinExistence type="predicted"/>
<gene>
    <name evidence="1" type="ORF">DVH24_020737</name>
</gene>
<name>A0A498JC85_MALDO</name>